<feature type="chain" id="PRO_5039106837" evidence="1">
    <location>
        <begin position="29"/>
        <end position="73"/>
    </location>
</feature>
<comment type="caution">
    <text evidence="2">The sequence shown here is derived from an EMBL/GenBank/DDBJ whole genome shotgun (WGS) entry which is preliminary data.</text>
</comment>
<reference evidence="2" key="2">
    <citation type="submission" date="2021-04" db="EMBL/GenBank/DDBJ databases">
        <authorList>
            <person name="Gilroy R."/>
        </authorList>
    </citation>
    <scope>NUCLEOTIDE SEQUENCE</scope>
    <source>
        <strain evidence="2">ChiGjej1B1-1692</strain>
    </source>
</reference>
<dbReference type="Proteomes" id="UP000823894">
    <property type="component" value="Unassembled WGS sequence"/>
</dbReference>
<proteinExistence type="predicted"/>
<protein>
    <submittedName>
        <fullName evidence="2">Uncharacterized protein</fullName>
    </submittedName>
</protein>
<name>A0A9D2NX37_9FIRM</name>
<dbReference type="EMBL" id="DWWK01000092">
    <property type="protein sequence ID" value="HJC38634.1"/>
    <property type="molecule type" value="Genomic_DNA"/>
</dbReference>
<evidence type="ECO:0000313" key="3">
    <source>
        <dbReference type="Proteomes" id="UP000823894"/>
    </source>
</evidence>
<feature type="non-terminal residue" evidence="2">
    <location>
        <position position="73"/>
    </location>
</feature>
<organism evidence="2 3">
    <name type="scientific">Candidatus Mediterraneibacter faecigallinarum</name>
    <dbReference type="NCBI Taxonomy" id="2838669"/>
    <lineage>
        <taxon>Bacteria</taxon>
        <taxon>Bacillati</taxon>
        <taxon>Bacillota</taxon>
        <taxon>Clostridia</taxon>
        <taxon>Lachnospirales</taxon>
        <taxon>Lachnospiraceae</taxon>
        <taxon>Mediterraneibacter</taxon>
    </lineage>
</organism>
<keyword evidence="1" id="KW-0732">Signal</keyword>
<reference evidence="2" key="1">
    <citation type="journal article" date="2021" name="PeerJ">
        <title>Extensive microbial diversity within the chicken gut microbiome revealed by metagenomics and culture.</title>
        <authorList>
            <person name="Gilroy R."/>
            <person name="Ravi A."/>
            <person name="Getino M."/>
            <person name="Pursley I."/>
            <person name="Horton D.L."/>
            <person name="Alikhan N.F."/>
            <person name="Baker D."/>
            <person name="Gharbi K."/>
            <person name="Hall N."/>
            <person name="Watson M."/>
            <person name="Adriaenssens E.M."/>
            <person name="Foster-Nyarko E."/>
            <person name="Jarju S."/>
            <person name="Secka A."/>
            <person name="Antonio M."/>
            <person name="Oren A."/>
            <person name="Chaudhuri R.R."/>
            <person name="La Ragione R."/>
            <person name="Hildebrand F."/>
            <person name="Pallen M.J."/>
        </authorList>
    </citation>
    <scope>NUCLEOTIDE SEQUENCE</scope>
    <source>
        <strain evidence="2">ChiGjej1B1-1692</strain>
    </source>
</reference>
<feature type="signal peptide" evidence="1">
    <location>
        <begin position="1"/>
        <end position="28"/>
    </location>
</feature>
<sequence>MERKKFVKWLAASLAAAMLVQTAVPQYAVYAQETDPQENVQAEVQAEVQEEAAVPQLQNGTAVIPAGADAAAV</sequence>
<evidence type="ECO:0000256" key="1">
    <source>
        <dbReference type="SAM" id="SignalP"/>
    </source>
</evidence>
<evidence type="ECO:0000313" key="2">
    <source>
        <dbReference type="EMBL" id="HJC38634.1"/>
    </source>
</evidence>
<gene>
    <name evidence="2" type="ORF">H9757_06195</name>
</gene>
<accession>A0A9D2NX37</accession>
<dbReference type="AlphaFoldDB" id="A0A9D2NX37"/>